<accession>A0A4U0WJV3</accession>
<keyword evidence="2" id="KW-1185">Reference proteome</keyword>
<organism evidence="1 2">
    <name type="scientific">Friedmanniomyces simplex</name>
    <dbReference type="NCBI Taxonomy" id="329884"/>
    <lineage>
        <taxon>Eukaryota</taxon>
        <taxon>Fungi</taxon>
        <taxon>Dikarya</taxon>
        <taxon>Ascomycota</taxon>
        <taxon>Pezizomycotina</taxon>
        <taxon>Dothideomycetes</taxon>
        <taxon>Dothideomycetidae</taxon>
        <taxon>Mycosphaerellales</taxon>
        <taxon>Teratosphaeriaceae</taxon>
        <taxon>Friedmanniomyces</taxon>
    </lineage>
</organism>
<comment type="caution">
    <text evidence="1">The sequence shown here is derived from an EMBL/GenBank/DDBJ whole genome shotgun (WGS) entry which is preliminary data.</text>
</comment>
<evidence type="ECO:0000313" key="1">
    <source>
        <dbReference type="EMBL" id="TKA63362.1"/>
    </source>
</evidence>
<sequence length="140" mass="15905">MSFDGRRDRIKLSDRHPVIYNGTLYAATLHRGILRGHITPYERKSMLHHIAEALRLLQMQIGNLRKENLEMILLVISNVLREDPGPDEIESKNDSLMCFVQRQITPYTFILNRGSGDLLSGRKTPSLSLATRDPAILPVS</sequence>
<evidence type="ECO:0000313" key="2">
    <source>
        <dbReference type="Proteomes" id="UP000309340"/>
    </source>
</evidence>
<name>A0A4U0WJV3_9PEZI</name>
<dbReference type="Proteomes" id="UP000309340">
    <property type="component" value="Unassembled WGS sequence"/>
</dbReference>
<gene>
    <name evidence="1" type="ORF">B0A55_12016</name>
</gene>
<dbReference type="EMBL" id="NAJQ01000954">
    <property type="protein sequence ID" value="TKA63362.1"/>
    <property type="molecule type" value="Genomic_DNA"/>
</dbReference>
<proteinExistence type="predicted"/>
<protein>
    <submittedName>
        <fullName evidence="1">Uncharacterized protein</fullName>
    </submittedName>
</protein>
<dbReference type="AlphaFoldDB" id="A0A4U0WJV3"/>
<reference evidence="1 2" key="1">
    <citation type="submission" date="2017-03" db="EMBL/GenBank/DDBJ databases">
        <title>Genomes of endolithic fungi from Antarctica.</title>
        <authorList>
            <person name="Coleine C."/>
            <person name="Masonjones S."/>
            <person name="Stajich J.E."/>
        </authorList>
    </citation>
    <scope>NUCLEOTIDE SEQUENCE [LARGE SCALE GENOMIC DNA]</scope>
    <source>
        <strain evidence="1 2">CCFEE 5184</strain>
    </source>
</reference>